<sequence>MPLDPARHPQFTSPSISSLKRQYAQAARAHTEDGTSSYPSDYNPSSDYRSDSSDQALTRSRKLKQTKSLPSNNLKMNRAGTSSGRRTAGRAALLPPLPEPFHDEAYIQAKYLTTPMQRTWRNDAKSTLNNWCALQDIKPVYRTEAYRGDKCTIYRTEVRVPIADQTFIGVGDHIETKLSEKLAAQSALIQLASAGVSLDMKSATPAYTPLQVTLSDASVVDLERARQFMDYYCRRFGFGNPDIEYTSKARKSGSPKWEAVMTVGGRRIGMGGGKSKKDAQTSCYVDVTQYLEKCDPELWKRFVEDSKHGRDLGLAPAVLFQVDQQTEDQIQSLCSYTKKTLLYHNRPRVASLMTGDDDPQTMTIPSTAPRYIVPSRRQASEDFLTEKSKLLLEKRQNYLADPTMKKMRDTRASLPVYTKADDVLQHIRDNDVTICMAATGSGKTTQIPQLILDEWIEKGEGSKCNIFCTQPRRIAAISVAQRVAAERGESVGNGSIGYQVRFEAKLPVHHGSVTFCTTGIFLKRMQSALSDSGRDVYLEDVTHLVVDEVHERDVDTDLLLVVLKRLLADRRARGKPLKIILMSATIDPKLFQEYFPDQSGRPASVIEVPGRSFPVRKHFIDDFIPSVVESADSNSRWVFQEQSVQKYLTKELGVDKLASLGVRSQTSTIDDLDLPYPLIALTIAYVLSNSHDGHVLVFLPGWDDIVKVQRSLQDSRRLLNINFSSNKFSIHCLHSSVPIVEQQRIFEPPPQGQRRIILATNIAETSVTIPDVVYVVDTAKVKEQRYDPERHISSLVSAWVGSSNLNQRAGRAGRHRSGEYYGIIGLRRANELHPHQTVEMKRVDLSNIVMHVKALNFPTMSVEEVLAATIEPPAAERVEAAMQSLQMIGALDDKKGLTSLGRVLLQLPVDAQMGKLVLYGSFFRCLDQALSLAAILTNRDPFVSPMHLKEQAAACKNSFSPEEFRSDALTILQAYNQWWSLQGRGNHVAANRFCVDNFLSKPTLLMIQKIKTQLLHSLYDVGVIDVSAGGGLSGRTPRMRNESSVPPELNENGESLPLLAGLIAVALQPKFAVRTAEKSHRTSQDKAVFMHPSSVNHRKRIEGPDGPQPERQLFAYVEKRQNMTTSTSANAQKFLVTTTRLDPLTYILFGAHKVEVDRKGLLCDQWLPISGDADILDDIARLKVLMESCMLRVFEGITNANSMAKSPHRGIPQRVDEKEDEAGDEDEDDVRDTSLTATEVQELDLMSRKLVSVLNSYSSFRITNQSHHNSYPGTPVDTPRWDRSSLPGSSRSGYSTPHHPLNAVDFQSRPNTPSRLSRR</sequence>
<keyword evidence="3" id="KW-0347">Helicase</keyword>
<evidence type="ECO:0000256" key="4">
    <source>
        <dbReference type="ARBA" id="ARBA00022840"/>
    </source>
</evidence>
<comment type="caution">
    <text evidence="8">The sequence shown here is derived from an EMBL/GenBank/DDBJ whole genome shotgun (WGS) entry which is preliminary data.</text>
</comment>
<evidence type="ECO:0000256" key="2">
    <source>
        <dbReference type="ARBA" id="ARBA00022801"/>
    </source>
</evidence>
<evidence type="ECO:0000256" key="5">
    <source>
        <dbReference type="SAM" id="MobiDB-lite"/>
    </source>
</evidence>
<evidence type="ECO:0008006" key="10">
    <source>
        <dbReference type="Google" id="ProtNLM"/>
    </source>
</evidence>
<dbReference type="InterPro" id="IPR001650">
    <property type="entry name" value="Helicase_C-like"/>
</dbReference>
<feature type="compositionally biased region" description="Acidic residues" evidence="5">
    <location>
        <begin position="1218"/>
        <end position="1230"/>
    </location>
</feature>
<dbReference type="Gene3D" id="3.30.160.20">
    <property type="match status" value="1"/>
</dbReference>
<dbReference type="CDD" id="cd18791">
    <property type="entry name" value="SF2_C_RHA"/>
    <property type="match status" value="1"/>
</dbReference>
<feature type="region of interest" description="Disordered" evidence="5">
    <location>
        <begin position="1"/>
        <end position="95"/>
    </location>
</feature>
<keyword evidence="2" id="KW-0378">Hydrolase</keyword>
<evidence type="ECO:0000259" key="6">
    <source>
        <dbReference type="PROSITE" id="PS51192"/>
    </source>
</evidence>
<dbReference type="SUPFAM" id="SSF52540">
    <property type="entry name" value="P-loop containing nucleoside triphosphate hydrolases"/>
    <property type="match status" value="1"/>
</dbReference>
<feature type="compositionally biased region" description="Polar residues" evidence="5">
    <location>
        <begin position="1308"/>
        <end position="1319"/>
    </location>
</feature>
<dbReference type="STRING" id="98765.A0A2R6S628"/>
<dbReference type="SMART" id="SM00847">
    <property type="entry name" value="HA2"/>
    <property type="match status" value="1"/>
</dbReference>
<dbReference type="InterPro" id="IPR014001">
    <property type="entry name" value="Helicase_ATP-bd"/>
</dbReference>
<dbReference type="Pfam" id="PF04408">
    <property type="entry name" value="WHD_HA2"/>
    <property type="match status" value="1"/>
</dbReference>
<dbReference type="InterPro" id="IPR011545">
    <property type="entry name" value="DEAD/DEAH_box_helicase_dom"/>
</dbReference>
<dbReference type="OrthoDB" id="28053at2759"/>
<accession>A0A2R6S628</accession>
<dbReference type="CDD" id="cd17917">
    <property type="entry name" value="DEXHc_RHA-like"/>
    <property type="match status" value="1"/>
</dbReference>
<dbReference type="EMBL" id="MLYV02000032">
    <property type="protein sequence ID" value="PSS37744.1"/>
    <property type="molecule type" value="Genomic_DNA"/>
</dbReference>
<dbReference type="Gene3D" id="1.20.120.1080">
    <property type="match status" value="1"/>
</dbReference>
<feature type="compositionally biased region" description="Polar residues" evidence="5">
    <location>
        <begin position="10"/>
        <end position="20"/>
    </location>
</feature>
<dbReference type="InterPro" id="IPR048333">
    <property type="entry name" value="HA2_WH"/>
</dbReference>
<organism evidence="8 9">
    <name type="scientific">Hermanssonia centrifuga</name>
    <dbReference type="NCBI Taxonomy" id="98765"/>
    <lineage>
        <taxon>Eukaryota</taxon>
        <taxon>Fungi</taxon>
        <taxon>Dikarya</taxon>
        <taxon>Basidiomycota</taxon>
        <taxon>Agaricomycotina</taxon>
        <taxon>Agaricomycetes</taxon>
        <taxon>Polyporales</taxon>
        <taxon>Meruliaceae</taxon>
        <taxon>Hermanssonia</taxon>
    </lineage>
</organism>
<dbReference type="InterPro" id="IPR014720">
    <property type="entry name" value="dsRBD_dom"/>
</dbReference>
<dbReference type="Pfam" id="PF00271">
    <property type="entry name" value="Helicase_C"/>
    <property type="match status" value="1"/>
</dbReference>
<feature type="compositionally biased region" description="Polar residues" evidence="5">
    <location>
        <begin position="66"/>
        <end position="85"/>
    </location>
</feature>
<dbReference type="GO" id="GO:0003723">
    <property type="term" value="F:RNA binding"/>
    <property type="evidence" value="ECO:0007669"/>
    <property type="project" value="TreeGrafter"/>
</dbReference>
<dbReference type="PROSITE" id="PS51192">
    <property type="entry name" value="HELICASE_ATP_BIND_1"/>
    <property type="match status" value="1"/>
</dbReference>
<feature type="domain" description="Helicase C-terminal" evidence="7">
    <location>
        <begin position="680"/>
        <end position="856"/>
    </location>
</feature>
<feature type="compositionally biased region" description="Low complexity" evidence="5">
    <location>
        <begin position="36"/>
        <end position="47"/>
    </location>
</feature>
<dbReference type="InterPro" id="IPR027417">
    <property type="entry name" value="P-loop_NTPase"/>
</dbReference>
<evidence type="ECO:0000259" key="7">
    <source>
        <dbReference type="PROSITE" id="PS51194"/>
    </source>
</evidence>
<dbReference type="Proteomes" id="UP000186601">
    <property type="component" value="Unassembled WGS sequence"/>
</dbReference>
<dbReference type="PANTHER" id="PTHR18934">
    <property type="entry name" value="ATP-DEPENDENT RNA HELICASE"/>
    <property type="match status" value="1"/>
</dbReference>
<dbReference type="SUPFAM" id="SSF54768">
    <property type="entry name" value="dsRNA-binding domain-like"/>
    <property type="match status" value="2"/>
</dbReference>
<feature type="compositionally biased region" description="Polar residues" evidence="5">
    <location>
        <begin position="1263"/>
        <end position="1272"/>
    </location>
</feature>
<feature type="domain" description="Helicase ATP-binding" evidence="6">
    <location>
        <begin position="424"/>
        <end position="604"/>
    </location>
</feature>
<evidence type="ECO:0000256" key="1">
    <source>
        <dbReference type="ARBA" id="ARBA00022741"/>
    </source>
</evidence>
<proteinExistence type="predicted"/>
<dbReference type="FunFam" id="1.20.120.1080:FF:000002">
    <property type="entry name" value="Putative ATP-dependent RNA helicase DHX36"/>
    <property type="match status" value="1"/>
</dbReference>
<dbReference type="FunFam" id="3.40.50.300:FF:001714">
    <property type="entry name" value="ATP-dependent DEAD/H RNA helicase, putative"/>
    <property type="match status" value="1"/>
</dbReference>
<dbReference type="PROSITE" id="PS51194">
    <property type="entry name" value="HELICASE_CTER"/>
    <property type="match status" value="1"/>
</dbReference>
<evidence type="ECO:0000256" key="3">
    <source>
        <dbReference type="ARBA" id="ARBA00022806"/>
    </source>
</evidence>
<keyword evidence="4" id="KW-0067">ATP-binding</keyword>
<dbReference type="SMART" id="SM00358">
    <property type="entry name" value="DSRM"/>
    <property type="match status" value="2"/>
</dbReference>
<dbReference type="SMART" id="SM00490">
    <property type="entry name" value="HELICc"/>
    <property type="match status" value="1"/>
</dbReference>
<dbReference type="InterPro" id="IPR007502">
    <property type="entry name" value="Helicase-assoc_dom"/>
</dbReference>
<feature type="region of interest" description="Disordered" evidence="5">
    <location>
        <begin position="1263"/>
        <end position="1319"/>
    </location>
</feature>
<dbReference type="FunFam" id="3.40.50.300:FF:001627">
    <property type="entry name" value="Nuclear DNA helicase II"/>
    <property type="match status" value="1"/>
</dbReference>
<dbReference type="SMART" id="SM00487">
    <property type="entry name" value="DEXDc"/>
    <property type="match status" value="1"/>
</dbReference>
<dbReference type="Gene3D" id="3.40.50.300">
    <property type="entry name" value="P-loop containing nucleotide triphosphate hydrolases"/>
    <property type="match status" value="2"/>
</dbReference>
<name>A0A2R6S628_9APHY</name>
<dbReference type="GO" id="GO:0016787">
    <property type="term" value="F:hydrolase activity"/>
    <property type="evidence" value="ECO:0007669"/>
    <property type="project" value="UniProtKB-KW"/>
</dbReference>
<feature type="region of interest" description="Disordered" evidence="5">
    <location>
        <begin position="1202"/>
        <end position="1234"/>
    </location>
</feature>
<keyword evidence="1" id="KW-0547">Nucleotide-binding</keyword>
<dbReference type="Pfam" id="PF00035">
    <property type="entry name" value="dsrm"/>
    <property type="match status" value="1"/>
</dbReference>
<dbReference type="Pfam" id="PF21010">
    <property type="entry name" value="HA2_C"/>
    <property type="match status" value="1"/>
</dbReference>
<keyword evidence="9" id="KW-1185">Reference proteome</keyword>
<evidence type="ECO:0000313" key="8">
    <source>
        <dbReference type="EMBL" id="PSS37744.1"/>
    </source>
</evidence>
<gene>
    <name evidence="8" type="ORF">PHLCEN_2v437</name>
</gene>
<dbReference type="GO" id="GO:0004386">
    <property type="term" value="F:helicase activity"/>
    <property type="evidence" value="ECO:0007669"/>
    <property type="project" value="UniProtKB-KW"/>
</dbReference>
<dbReference type="PANTHER" id="PTHR18934:SF203">
    <property type="entry name" value="ATP-DEPENDENT RNA HELICASE A"/>
    <property type="match status" value="1"/>
</dbReference>
<protein>
    <recommendedName>
        <fullName evidence="10">P-loop containing nucleoside triphosphate hydrolase protein</fullName>
    </recommendedName>
</protein>
<evidence type="ECO:0000313" key="9">
    <source>
        <dbReference type="Proteomes" id="UP000186601"/>
    </source>
</evidence>
<dbReference type="GO" id="GO:0005524">
    <property type="term" value="F:ATP binding"/>
    <property type="evidence" value="ECO:0007669"/>
    <property type="project" value="UniProtKB-KW"/>
</dbReference>
<reference evidence="8 9" key="1">
    <citation type="submission" date="2018-02" db="EMBL/GenBank/DDBJ databases">
        <title>Genome sequence of the basidiomycete white-rot fungus Phlebia centrifuga.</title>
        <authorList>
            <person name="Granchi Z."/>
            <person name="Peng M."/>
            <person name="de Vries R.P."/>
            <person name="Hilden K."/>
            <person name="Makela M.R."/>
            <person name="Grigoriev I."/>
            <person name="Riley R."/>
        </authorList>
    </citation>
    <scope>NUCLEOTIDE SEQUENCE [LARGE SCALE GENOMIC DNA]</scope>
    <source>
        <strain evidence="8 9">FBCC195</strain>
    </source>
</reference>
<feature type="compositionally biased region" description="Low complexity" evidence="5">
    <location>
        <begin position="1284"/>
        <end position="1295"/>
    </location>
</feature>
<dbReference type="Pfam" id="PF00270">
    <property type="entry name" value="DEAD"/>
    <property type="match status" value="1"/>
</dbReference>